<evidence type="ECO:0000313" key="2">
    <source>
        <dbReference type="EMBL" id="MFC4098778.1"/>
    </source>
</evidence>
<protein>
    <submittedName>
        <fullName evidence="2">NAD(P)H-binding protein</fullName>
    </submittedName>
</protein>
<dbReference type="Proteomes" id="UP001595715">
    <property type="component" value="Unassembled WGS sequence"/>
</dbReference>
<feature type="domain" description="NAD(P)-binding" evidence="1">
    <location>
        <begin position="24"/>
        <end position="162"/>
    </location>
</feature>
<evidence type="ECO:0000259" key="1">
    <source>
        <dbReference type="Pfam" id="PF13460"/>
    </source>
</evidence>
<accession>A0ABV8JXP7</accession>
<dbReference type="PANTHER" id="PTHR14097:SF7">
    <property type="entry name" value="OXIDOREDUCTASE HTATIP2"/>
    <property type="match status" value="1"/>
</dbReference>
<gene>
    <name evidence="2" type="ORF">ACFOZ8_03825</name>
</gene>
<comment type="caution">
    <text evidence="2">The sequence shown here is derived from an EMBL/GenBank/DDBJ whole genome shotgun (WGS) entry which is preliminary data.</text>
</comment>
<proteinExistence type="predicted"/>
<dbReference type="InterPro" id="IPR036291">
    <property type="entry name" value="NAD(P)-bd_dom_sf"/>
</dbReference>
<dbReference type="Pfam" id="PF13460">
    <property type="entry name" value="NAD_binding_10"/>
    <property type="match status" value="1"/>
</dbReference>
<dbReference type="PANTHER" id="PTHR14097">
    <property type="entry name" value="OXIDOREDUCTASE HTATIP2"/>
    <property type="match status" value="1"/>
</dbReference>
<evidence type="ECO:0000313" key="3">
    <source>
        <dbReference type="Proteomes" id="UP001595715"/>
    </source>
</evidence>
<dbReference type="RefSeq" id="WP_377717476.1">
    <property type="nucleotide sequence ID" value="NZ_JBHSAM010000013.1"/>
</dbReference>
<dbReference type="Gene3D" id="3.40.50.720">
    <property type="entry name" value="NAD(P)-binding Rossmann-like Domain"/>
    <property type="match status" value="1"/>
</dbReference>
<dbReference type="SUPFAM" id="SSF51735">
    <property type="entry name" value="NAD(P)-binding Rossmann-fold domains"/>
    <property type="match status" value="1"/>
</dbReference>
<dbReference type="EMBL" id="JBHSAM010000013">
    <property type="protein sequence ID" value="MFC4098778.1"/>
    <property type="molecule type" value="Genomic_DNA"/>
</dbReference>
<name>A0ABV8JXP7_9BACL</name>
<keyword evidence="3" id="KW-1185">Reference proteome</keyword>
<reference evidence="3" key="1">
    <citation type="journal article" date="2019" name="Int. J. Syst. Evol. Microbiol.">
        <title>The Global Catalogue of Microorganisms (GCM) 10K type strain sequencing project: providing services to taxonomists for standard genome sequencing and annotation.</title>
        <authorList>
            <consortium name="The Broad Institute Genomics Platform"/>
            <consortium name="The Broad Institute Genome Sequencing Center for Infectious Disease"/>
            <person name="Wu L."/>
            <person name="Ma J."/>
        </authorList>
    </citation>
    <scope>NUCLEOTIDE SEQUENCE [LARGE SCALE GENOMIC DNA]</scope>
    <source>
        <strain evidence="3">IBRC-M 10987</strain>
    </source>
</reference>
<dbReference type="InterPro" id="IPR016040">
    <property type="entry name" value="NAD(P)-bd_dom"/>
</dbReference>
<sequence>MRKDDSQLTGNGGAAAPYSALVVGATGLVGSELVRQLARDPSCTSVTVLARRPLNDPALKQAAADGRLRVIVADLDRLEEALAGVAADVVYCALGTTIKTAGTQEAFRKVDYEYPVRLGAWAAAGGARMVVVSAMGATADSRIFYSRVKGEMEQALVAEGLKELHLLRPSLLLGKRGEFRLGERIAVLLTPLIRWAFVGPMRKYRPITDREVACAMRAAAAGTGKTAAAASGDGTWVYENDGIAAAASRIG</sequence>
<organism evidence="2 3">
    <name type="scientific">Paenibacillus xanthanilyticus</name>
    <dbReference type="NCBI Taxonomy" id="1783531"/>
    <lineage>
        <taxon>Bacteria</taxon>
        <taxon>Bacillati</taxon>
        <taxon>Bacillota</taxon>
        <taxon>Bacilli</taxon>
        <taxon>Bacillales</taxon>
        <taxon>Paenibacillaceae</taxon>
        <taxon>Paenibacillus</taxon>
    </lineage>
</organism>